<feature type="transmembrane region" description="Helical" evidence="7">
    <location>
        <begin position="49"/>
        <end position="74"/>
    </location>
</feature>
<feature type="transmembrane region" description="Helical" evidence="7">
    <location>
        <begin position="12"/>
        <end position="29"/>
    </location>
</feature>
<feature type="transmembrane region" description="Helical" evidence="7">
    <location>
        <begin position="434"/>
        <end position="456"/>
    </location>
</feature>
<evidence type="ECO:0000256" key="5">
    <source>
        <dbReference type="ARBA" id="ARBA00023136"/>
    </source>
</evidence>
<feature type="transmembrane region" description="Helical" evidence="7">
    <location>
        <begin position="190"/>
        <end position="210"/>
    </location>
</feature>
<feature type="transmembrane region" description="Helical" evidence="7">
    <location>
        <begin position="463"/>
        <end position="487"/>
    </location>
</feature>
<evidence type="ECO:0000313" key="10">
    <source>
        <dbReference type="RefSeq" id="XP_055895286.1"/>
    </source>
</evidence>
<evidence type="ECO:0000256" key="2">
    <source>
        <dbReference type="ARBA" id="ARBA00006434"/>
    </source>
</evidence>
<dbReference type="Gene3D" id="1.20.1730.10">
    <property type="entry name" value="Sodium/glucose cotransporter"/>
    <property type="match status" value="1"/>
</dbReference>
<dbReference type="InterPro" id="IPR001734">
    <property type="entry name" value="Na/solute_symporter"/>
</dbReference>
<dbReference type="PANTHER" id="PTHR11819">
    <property type="entry name" value="SOLUTE CARRIER FAMILY 5"/>
    <property type="match status" value="1"/>
</dbReference>
<comment type="subcellular location">
    <subcellularLocation>
        <location evidence="1">Membrane</location>
        <topology evidence="1">Multi-pass membrane protein</topology>
    </subcellularLocation>
</comment>
<dbReference type="OMA" id="WYRRSER"/>
<sequence>MTEELEGGDYAAIAIYFCLVLAVGLWSTCRPNRNNAAGYFLAGKDMHWFPVGASIFASNVGAPMFIGLAGTAAANGFSCAIYEWHAVYLLIALGWVFVPVYVSSGAFTMPEYLKKRFGGVRLRIFLTVFSLFNYVLIKISSEIFSGAIFLRQILGWNMYACIGMILAVTAIYTVAGGLTAVIYTDTLQTIILIIGAVVLFAITLVDVGGWNEFLAHYAYAASNLTLSDPVNYSCGMPRKDYMHVWRDAKTGDIPWPGAIIGLTTIGLTVWCNDQIMVQRCLSAKNISHNKGGAVFAAALKIFPFFLWIVPGMISRVLFPDEIACADPEACKQICGNAAGCSNIAYPLLVLRKMPIGLRGIMLSALLAALMSTLTSIFNSASSMVTMDLWRRFRRRAPQHELMIVGRVCVLVLIGVSVLWIPIMENSQGGQLWPYLQTMASCVTPPWCWVFLMALMWKGTTESGAFWGLVISTIVGLTRMVLEFVYTAPNCGSFEEDTRPAILKEVHFLHFAIILSGISILSTVIISLFTVRRSPEKLRRVTWWTRNDPLDPEETESEDDYGVQDVNEETQKVERVASVKKRNIGRLVYNWLCGIDNKPKQRTLTLEDKILIKKKMTDIGENPRAKFVSAVAAIAVAAVTTFLLGLFA</sequence>
<dbReference type="GO" id="GO:0005886">
    <property type="term" value="C:plasma membrane"/>
    <property type="evidence" value="ECO:0007669"/>
    <property type="project" value="TreeGrafter"/>
</dbReference>
<dbReference type="GO" id="GO:0005412">
    <property type="term" value="F:D-glucose:sodium symporter activity"/>
    <property type="evidence" value="ECO:0007669"/>
    <property type="project" value="TreeGrafter"/>
</dbReference>
<feature type="transmembrane region" description="Helical" evidence="7">
    <location>
        <begin position="292"/>
        <end position="313"/>
    </location>
</feature>
<comment type="similarity">
    <text evidence="2 6">Belongs to the sodium:solute symporter (SSF) (TC 2.A.21) family.</text>
</comment>
<evidence type="ECO:0000256" key="6">
    <source>
        <dbReference type="RuleBase" id="RU362091"/>
    </source>
</evidence>
<feature type="transmembrane region" description="Helical" evidence="7">
    <location>
        <begin position="401"/>
        <end position="422"/>
    </location>
</feature>
<dbReference type="PROSITE" id="PS50283">
    <property type="entry name" value="NA_SOLUT_SYMP_3"/>
    <property type="match status" value="1"/>
</dbReference>
<dbReference type="AlphaFoldDB" id="A0A9W3B787"/>
<feature type="transmembrane region" description="Helical" evidence="7">
    <location>
        <begin position="355"/>
        <end position="380"/>
    </location>
</feature>
<dbReference type="InterPro" id="IPR038377">
    <property type="entry name" value="Na/Glc_symporter_sf"/>
</dbReference>
<accession>A0A9W3B787</accession>
<evidence type="ECO:0000313" key="8">
    <source>
        <dbReference type="Proteomes" id="UP001165740"/>
    </source>
</evidence>
<feature type="transmembrane region" description="Helical" evidence="7">
    <location>
        <begin position="86"/>
        <end position="108"/>
    </location>
</feature>
<keyword evidence="3 7" id="KW-0812">Transmembrane</keyword>
<reference evidence="9 10" key="1">
    <citation type="submission" date="2025-04" db="UniProtKB">
        <authorList>
            <consortium name="RefSeq"/>
        </authorList>
    </citation>
    <scope>IDENTIFICATION</scope>
</reference>
<evidence type="ECO:0000256" key="7">
    <source>
        <dbReference type="SAM" id="Phobius"/>
    </source>
</evidence>
<dbReference type="RefSeq" id="XP_055895285.1">
    <property type="nucleotide sequence ID" value="XM_056039310.1"/>
</dbReference>
<dbReference type="NCBIfam" id="TIGR00813">
    <property type="entry name" value="sss"/>
    <property type="match status" value="1"/>
</dbReference>
<evidence type="ECO:0000313" key="11">
    <source>
        <dbReference type="RefSeq" id="XP_055895287.1"/>
    </source>
</evidence>
<organism evidence="8 10">
    <name type="scientific">Biomphalaria glabrata</name>
    <name type="common">Bloodfluke planorb</name>
    <name type="synonym">Freshwater snail</name>
    <dbReference type="NCBI Taxonomy" id="6526"/>
    <lineage>
        <taxon>Eukaryota</taxon>
        <taxon>Metazoa</taxon>
        <taxon>Spiralia</taxon>
        <taxon>Lophotrochozoa</taxon>
        <taxon>Mollusca</taxon>
        <taxon>Gastropoda</taxon>
        <taxon>Heterobranchia</taxon>
        <taxon>Euthyneura</taxon>
        <taxon>Panpulmonata</taxon>
        <taxon>Hygrophila</taxon>
        <taxon>Lymnaeoidea</taxon>
        <taxon>Planorbidae</taxon>
        <taxon>Biomphalaria</taxon>
    </lineage>
</organism>
<evidence type="ECO:0000256" key="3">
    <source>
        <dbReference type="ARBA" id="ARBA00022692"/>
    </source>
</evidence>
<feature type="transmembrane region" description="Helical" evidence="7">
    <location>
        <begin position="157"/>
        <end position="183"/>
    </location>
</feature>
<evidence type="ECO:0000256" key="4">
    <source>
        <dbReference type="ARBA" id="ARBA00022989"/>
    </source>
</evidence>
<dbReference type="Pfam" id="PF00474">
    <property type="entry name" value="SSF"/>
    <property type="match status" value="1"/>
</dbReference>
<proteinExistence type="inferred from homology"/>
<dbReference type="RefSeq" id="XP_055895287.1">
    <property type="nucleotide sequence ID" value="XM_056039312.1"/>
</dbReference>
<feature type="transmembrane region" description="Helical" evidence="7">
    <location>
        <begin position="624"/>
        <end position="646"/>
    </location>
</feature>
<name>A0A9W3B787_BIOGL</name>
<evidence type="ECO:0000256" key="1">
    <source>
        <dbReference type="ARBA" id="ARBA00004141"/>
    </source>
</evidence>
<dbReference type="PANTHER" id="PTHR11819:SF195">
    <property type="entry name" value="SODIUM_GLUCOSE COTRANSPORTER 4"/>
    <property type="match status" value="1"/>
</dbReference>
<protein>
    <submittedName>
        <fullName evidence="9 10">Sodium/glucose cotransporter 4-like isoform X1</fullName>
    </submittedName>
</protein>
<dbReference type="Proteomes" id="UP001165740">
    <property type="component" value="Chromosome 8"/>
</dbReference>
<keyword evidence="4 7" id="KW-1133">Transmembrane helix</keyword>
<feature type="transmembrane region" description="Helical" evidence="7">
    <location>
        <begin position="253"/>
        <end position="271"/>
    </location>
</feature>
<evidence type="ECO:0000313" key="9">
    <source>
        <dbReference type="RefSeq" id="XP_055895285.1"/>
    </source>
</evidence>
<feature type="transmembrane region" description="Helical" evidence="7">
    <location>
        <begin position="507"/>
        <end position="530"/>
    </location>
</feature>
<dbReference type="OrthoDB" id="6132759at2759"/>
<dbReference type="GeneID" id="106059407"/>
<keyword evidence="5 7" id="KW-0472">Membrane</keyword>
<dbReference type="RefSeq" id="XP_055895286.1">
    <property type="nucleotide sequence ID" value="XM_056039311.1"/>
</dbReference>
<keyword evidence="8" id="KW-1185">Reference proteome</keyword>
<gene>
    <name evidence="9 10 11" type="primary">LOC106059407</name>
</gene>